<dbReference type="InterPro" id="IPR014729">
    <property type="entry name" value="Rossmann-like_a/b/a_fold"/>
</dbReference>
<evidence type="ECO:0000256" key="2">
    <source>
        <dbReference type="SAM" id="MobiDB-lite"/>
    </source>
</evidence>
<dbReference type="RefSeq" id="WP_227230619.1">
    <property type="nucleotide sequence ID" value="NZ_JAJCVJ010000002.1"/>
</dbReference>
<evidence type="ECO:0000259" key="3">
    <source>
        <dbReference type="Pfam" id="PF00582"/>
    </source>
</evidence>
<feature type="compositionally biased region" description="Polar residues" evidence="2">
    <location>
        <begin position="1"/>
        <end position="12"/>
    </location>
</feature>
<dbReference type="InterPro" id="IPR006016">
    <property type="entry name" value="UspA"/>
</dbReference>
<evidence type="ECO:0000313" key="5">
    <source>
        <dbReference type="Proteomes" id="UP001596201"/>
    </source>
</evidence>
<name>A0ABD5REV3_9EURY</name>
<comment type="caution">
    <text evidence="4">The sequence shown here is derived from an EMBL/GenBank/DDBJ whole genome shotgun (WGS) entry which is preliminary data.</text>
</comment>
<accession>A0ABD5REV3</accession>
<dbReference type="EMBL" id="JBHSKX010000002">
    <property type="protein sequence ID" value="MFC5368341.1"/>
    <property type="molecule type" value="Genomic_DNA"/>
</dbReference>
<gene>
    <name evidence="4" type="ORF">ACFPJ5_15535</name>
</gene>
<dbReference type="Pfam" id="PF00582">
    <property type="entry name" value="Usp"/>
    <property type="match status" value="2"/>
</dbReference>
<organism evidence="4 5">
    <name type="scientific">Salinirubrum litoreum</name>
    <dbReference type="NCBI Taxonomy" id="1126234"/>
    <lineage>
        <taxon>Archaea</taxon>
        <taxon>Methanobacteriati</taxon>
        <taxon>Methanobacteriota</taxon>
        <taxon>Stenosarchaea group</taxon>
        <taxon>Halobacteria</taxon>
        <taxon>Halobacteriales</taxon>
        <taxon>Haloferacaceae</taxon>
        <taxon>Salinirubrum</taxon>
    </lineage>
</organism>
<dbReference type="Gene3D" id="3.40.50.620">
    <property type="entry name" value="HUPs"/>
    <property type="match status" value="2"/>
</dbReference>
<comment type="similarity">
    <text evidence="1">Belongs to the universal stress protein A family.</text>
</comment>
<feature type="compositionally biased region" description="Polar residues" evidence="2">
    <location>
        <begin position="30"/>
        <end position="39"/>
    </location>
</feature>
<dbReference type="SUPFAM" id="SSF52402">
    <property type="entry name" value="Adenine nucleotide alpha hydrolases-like"/>
    <property type="match status" value="2"/>
</dbReference>
<proteinExistence type="inferred from homology"/>
<evidence type="ECO:0000313" key="4">
    <source>
        <dbReference type="EMBL" id="MFC5368341.1"/>
    </source>
</evidence>
<dbReference type="Proteomes" id="UP001596201">
    <property type="component" value="Unassembled WGS sequence"/>
</dbReference>
<keyword evidence="5" id="KW-1185">Reference proteome</keyword>
<protein>
    <submittedName>
        <fullName evidence="4">Universal stress protein</fullName>
    </submittedName>
</protein>
<dbReference type="PANTHER" id="PTHR46268">
    <property type="entry name" value="STRESS RESPONSE PROTEIN NHAX"/>
    <property type="match status" value="1"/>
</dbReference>
<sequence length="333" mass="34588">MDTPDSTDSAETVGTADTPDSADTLGTAGTPDSTDTLGTAGTPDAVDAGPVLVAVSDPAHVEQLVRTAGDLARLGSGLVRIVTVAVKPHDSPFGVFDDETIRREFADDSHELLASATTPAGVGVDRQVVVARSVAGGIVSAVDQWDPSALVVGWTGATSRRDAVFGTTVDRLVERVSCDLYVERIGREADGVESVLLPVAGGPHVGVSARVAVAIADRNDARVVCYTVATPTGDRDTEAVLAEAQAAVDALGRDVPVSRVVRESPDVTDAVVADADDYDVLVFGATRQGPLRRRLAGSVPRSVVARTDQTLLVARDGDTVGGLWHRLGELIRR</sequence>
<dbReference type="CDD" id="cd00293">
    <property type="entry name" value="USP-like"/>
    <property type="match status" value="2"/>
</dbReference>
<dbReference type="AlphaFoldDB" id="A0ABD5REV3"/>
<evidence type="ECO:0000256" key="1">
    <source>
        <dbReference type="ARBA" id="ARBA00008791"/>
    </source>
</evidence>
<feature type="region of interest" description="Disordered" evidence="2">
    <location>
        <begin position="1"/>
        <end position="43"/>
    </location>
</feature>
<reference evidence="4 5" key="1">
    <citation type="journal article" date="2019" name="Int. J. Syst. Evol. Microbiol.">
        <title>The Global Catalogue of Microorganisms (GCM) 10K type strain sequencing project: providing services to taxonomists for standard genome sequencing and annotation.</title>
        <authorList>
            <consortium name="The Broad Institute Genomics Platform"/>
            <consortium name="The Broad Institute Genome Sequencing Center for Infectious Disease"/>
            <person name="Wu L."/>
            <person name="Ma J."/>
        </authorList>
    </citation>
    <scope>NUCLEOTIDE SEQUENCE [LARGE SCALE GENOMIC DNA]</scope>
    <source>
        <strain evidence="4 5">CGMCC 1.12237</strain>
    </source>
</reference>
<dbReference type="PANTHER" id="PTHR46268:SF6">
    <property type="entry name" value="UNIVERSAL STRESS PROTEIN UP12"/>
    <property type="match status" value="1"/>
</dbReference>
<feature type="domain" description="UspA" evidence="3">
    <location>
        <begin position="194"/>
        <end position="315"/>
    </location>
</feature>
<feature type="domain" description="UspA" evidence="3">
    <location>
        <begin position="50"/>
        <end position="182"/>
    </location>
</feature>